<keyword evidence="3" id="KW-1005">Bacterial flagellum biogenesis</keyword>
<proteinExistence type="predicted"/>
<keyword evidence="6" id="KW-0969">Cilium</keyword>
<evidence type="ECO:0000313" key="6">
    <source>
        <dbReference type="EMBL" id="MTW05449.1"/>
    </source>
</evidence>
<dbReference type="OrthoDB" id="8527993at2"/>
<keyword evidence="7" id="KW-1185">Reference proteome</keyword>
<dbReference type="Pfam" id="PF05400">
    <property type="entry name" value="FliT"/>
    <property type="match status" value="1"/>
</dbReference>
<comment type="subcellular location">
    <subcellularLocation>
        <location evidence="1">Cytoplasm</location>
        <location evidence="1">Cytosol</location>
    </subcellularLocation>
</comment>
<comment type="caution">
    <text evidence="6">The sequence shown here is derived from an EMBL/GenBank/DDBJ whole genome shotgun (WGS) entry which is preliminary data.</text>
</comment>
<evidence type="ECO:0000256" key="1">
    <source>
        <dbReference type="ARBA" id="ARBA00004514"/>
    </source>
</evidence>
<sequence>MMTNHEVLTVYAEMADLTEQMLDAATRSEWDQLVELEQRCAAHVRTLQAEEGSAPMVGEQRERKVELIRKMLTADRKIRDITMPWMAQLSALINSTGTERRLVNAYGGV</sequence>
<evidence type="ECO:0000256" key="3">
    <source>
        <dbReference type="ARBA" id="ARBA00022795"/>
    </source>
</evidence>
<dbReference type="EMBL" id="WNLA01000024">
    <property type="protein sequence ID" value="MTW05449.1"/>
    <property type="molecule type" value="Genomic_DNA"/>
</dbReference>
<gene>
    <name evidence="6" type="ORF">GM668_25530</name>
</gene>
<evidence type="ECO:0000313" key="7">
    <source>
        <dbReference type="Proteomes" id="UP000484015"/>
    </source>
</evidence>
<evidence type="ECO:0000256" key="4">
    <source>
        <dbReference type="ARBA" id="ARBA00023186"/>
    </source>
</evidence>
<keyword evidence="6" id="KW-0282">Flagellum</keyword>
<evidence type="ECO:0000256" key="5">
    <source>
        <dbReference type="ARBA" id="ARBA00093797"/>
    </source>
</evidence>
<dbReference type="InterPro" id="IPR008622">
    <property type="entry name" value="FliT"/>
</dbReference>
<reference evidence="6 7" key="1">
    <citation type="submission" date="2019-11" db="EMBL/GenBank/DDBJ databases">
        <title>Type strains purchased from KCTC, JCM and DSMZ.</title>
        <authorList>
            <person name="Lu H."/>
        </authorList>
    </citation>
    <scope>NUCLEOTIDE SEQUENCE [LARGE SCALE GENOMIC DNA]</scope>
    <source>
        <strain evidence="6 7">KCTC 42409</strain>
    </source>
</reference>
<accession>A0A6L6Q7M3</accession>
<dbReference type="GO" id="GO:0044781">
    <property type="term" value="P:bacterial-type flagellum organization"/>
    <property type="evidence" value="ECO:0007669"/>
    <property type="project" value="UniProtKB-KW"/>
</dbReference>
<protein>
    <recommendedName>
        <fullName evidence="5">Flagellar protein FliT</fullName>
    </recommendedName>
</protein>
<name>A0A6L6Q7M3_9BURK</name>
<evidence type="ECO:0000256" key="2">
    <source>
        <dbReference type="ARBA" id="ARBA00022490"/>
    </source>
</evidence>
<keyword evidence="2" id="KW-0963">Cytoplasm</keyword>
<dbReference type="RefSeq" id="WP_155441794.1">
    <property type="nucleotide sequence ID" value="NZ_WNLA01000024.1"/>
</dbReference>
<dbReference type="AlphaFoldDB" id="A0A6L6Q7M3"/>
<dbReference type="Gene3D" id="1.20.58.380">
    <property type="entry name" value="Flagellar protein flit"/>
    <property type="match status" value="1"/>
</dbReference>
<keyword evidence="4" id="KW-0143">Chaperone</keyword>
<organism evidence="6 7">
    <name type="scientific">Pseudoduganella ginsengisoli</name>
    <dbReference type="NCBI Taxonomy" id="1462440"/>
    <lineage>
        <taxon>Bacteria</taxon>
        <taxon>Pseudomonadati</taxon>
        <taxon>Pseudomonadota</taxon>
        <taxon>Betaproteobacteria</taxon>
        <taxon>Burkholderiales</taxon>
        <taxon>Oxalobacteraceae</taxon>
        <taxon>Telluria group</taxon>
        <taxon>Pseudoduganella</taxon>
    </lineage>
</organism>
<keyword evidence="6" id="KW-0966">Cell projection</keyword>
<dbReference type="Proteomes" id="UP000484015">
    <property type="component" value="Unassembled WGS sequence"/>
</dbReference>